<protein>
    <submittedName>
        <fullName evidence="1">Uncharacterized protein</fullName>
    </submittedName>
</protein>
<dbReference type="AlphaFoldDB" id="A0A542EJ99"/>
<keyword evidence="2" id="KW-1185">Reference proteome</keyword>
<proteinExistence type="predicted"/>
<comment type="caution">
    <text evidence="1">The sequence shown here is derived from an EMBL/GenBank/DDBJ whole genome shotgun (WGS) entry which is preliminary data.</text>
</comment>
<organism evidence="1 2">
    <name type="scientific">Yimella lutea</name>
    <dbReference type="NCBI Taxonomy" id="587872"/>
    <lineage>
        <taxon>Bacteria</taxon>
        <taxon>Bacillati</taxon>
        <taxon>Actinomycetota</taxon>
        <taxon>Actinomycetes</taxon>
        <taxon>Micrococcales</taxon>
        <taxon>Dermacoccaceae</taxon>
        <taxon>Yimella</taxon>
    </lineage>
</organism>
<dbReference type="EMBL" id="VFMO01000001">
    <property type="protein sequence ID" value="TQJ15286.1"/>
    <property type="molecule type" value="Genomic_DNA"/>
</dbReference>
<evidence type="ECO:0000313" key="1">
    <source>
        <dbReference type="EMBL" id="TQJ15286.1"/>
    </source>
</evidence>
<sequence length="144" mass="14132">MNGAAVTPDVADSVEAAGAELVVDVVWLVGVADSLVLVEADAETGSDEDEVEGAAVEAGGVVVAVVVEDTAASDVSFAGATIDPMTPMRTNKPTTAPATIAIGCFHHGRFLGAGPGSESHAGAGRVGMGCVWLTPCGSAPTGLV</sequence>
<evidence type="ECO:0000313" key="2">
    <source>
        <dbReference type="Proteomes" id="UP000320806"/>
    </source>
</evidence>
<accession>A0A542EJ99</accession>
<name>A0A542EJ99_9MICO</name>
<dbReference type="Proteomes" id="UP000320806">
    <property type="component" value="Unassembled WGS sequence"/>
</dbReference>
<gene>
    <name evidence="1" type="ORF">FB459_2826</name>
</gene>
<reference evidence="1 2" key="1">
    <citation type="submission" date="2019-06" db="EMBL/GenBank/DDBJ databases">
        <title>Sequencing the genomes of 1000 actinobacteria strains.</title>
        <authorList>
            <person name="Klenk H.-P."/>
        </authorList>
    </citation>
    <scope>NUCLEOTIDE SEQUENCE [LARGE SCALE GENOMIC DNA]</scope>
    <source>
        <strain evidence="1 2">DSM 19828</strain>
    </source>
</reference>